<dbReference type="PROSITE" id="PS50119">
    <property type="entry name" value="ZF_BBOX"/>
    <property type="match status" value="2"/>
</dbReference>
<feature type="domain" description="B box-type" evidence="3">
    <location>
        <begin position="519"/>
        <end position="566"/>
    </location>
</feature>
<evidence type="ECO:0000256" key="2">
    <source>
        <dbReference type="SAM" id="Coils"/>
    </source>
</evidence>
<evidence type="ECO:0000259" key="3">
    <source>
        <dbReference type="PROSITE" id="PS50119"/>
    </source>
</evidence>
<dbReference type="InterPro" id="IPR000315">
    <property type="entry name" value="Znf_B-box"/>
</dbReference>
<dbReference type="InterPro" id="IPR047153">
    <property type="entry name" value="TRIM45/56/19-like"/>
</dbReference>
<reference evidence="4" key="1">
    <citation type="submission" date="2021-03" db="EMBL/GenBank/DDBJ databases">
        <authorList>
            <person name="Bekaert M."/>
        </authorList>
    </citation>
    <scope>NUCLEOTIDE SEQUENCE</scope>
</reference>
<feature type="coiled-coil region" evidence="2">
    <location>
        <begin position="130"/>
        <end position="218"/>
    </location>
</feature>
<dbReference type="OrthoDB" id="6121460at2759"/>
<sequence length="670" mass="76967">MTASLQSCDVCDLRHITKPSIGWCTECDEGLCTECKEYHSLSKASRSHSVIPIAEYQKLPANVLKIVKNCASHDKRYQFYCYKHACPCCSKCMMESHKECQGLVELDDVIHSVKTSNALCEIEETVVEIAENLKKICQHQHDNLLNLKEKRKEIEKEIKKTRMKINSHLDKLQDDLMKQLNELEEKESSKNCKLLSSLEKKEKEIGECQNNLLNIKKHATDLQMFLIMKQIEEEVYNKESFLQDNEGKEHHTLSYKTNTSIQNIISDIRSFGEVRIESNPCDIVLIKKKAKQAQLTVPIVSTKSIENIKLTTHKTIDTQGDFIHGCCMLSDGRMAFSHHDDKTVRVFNDKGSKDFEVEMPCHPFDIVYISGNNTLAVTSGSSVMMGIYIIDLVTKQIMKTISLNSYIDGITPNGNQLIYSGRDNGIQMISLEDESLRDVVRDKMPVYCYIATLRDNIYHTNYLINSVTCYNLQVCRWNLKIRAIYQFLKQSRDKYLPGKPDGSEFYFNLKVCLMAASFQSCGVCDLRHITKPCIVWCTECDEGLCSECKEHHSLSKSSRSHSVIPIAEYQKLPADVLKITQYCTSHDKKYQFYCQKHECPCCSTCIVECHKECREIVELENIIRNAKSSNAMCEIEESLVEIAENLKKIRHHEQNNLLTIKEKEKKSKKN</sequence>
<dbReference type="EMBL" id="CAJPWZ010002146">
    <property type="protein sequence ID" value="CAG2231475.1"/>
    <property type="molecule type" value="Genomic_DNA"/>
</dbReference>
<protein>
    <recommendedName>
        <fullName evidence="3">B box-type domain-containing protein</fullName>
    </recommendedName>
</protein>
<dbReference type="PANTHER" id="PTHR25462">
    <property type="entry name" value="BONUS, ISOFORM C-RELATED"/>
    <property type="match status" value="1"/>
</dbReference>
<accession>A0A8S3TMC6</accession>
<keyword evidence="2" id="KW-0175">Coiled coil</keyword>
<dbReference type="Gene3D" id="2.130.10.10">
    <property type="entry name" value="YVTN repeat-like/Quinoprotein amine dehydrogenase"/>
    <property type="match status" value="1"/>
</dbReference>
<evidence type="ECO:0000256" key="1">
    <source>
        <dbReference type="PROSITE-ProRule" id="PRU00024"/>
    </source>
</evidence>
<keyword evidence="1" id="KW-0863">Zinc-finger</keyword>
<dbReference type="CDD" id="cd19757">
    <property type="entry name" value="Bbox1"/>
    <property type="match status" value="1"/>
</dbReference>
<comment type="caution">
    <text evidence="4">The sequence shown here is derived from an EMBL/GenBank/DDBJ whole genome shotgun (WGS) entry which is preliminary data.</text>
</comment>
<proteinExistence type="predicted"/>
<dbReference type="Proteomes" id="UP000683360">
    <property type="component" value="Unassembled WGS sequence"/>
</dbReference>
<dbReference type="InterPro" id="IPR011044">
    <property type="entry name" value="Quino_amine_DH_bsu"/>
</dbReference>
<gene>
    <name evidence="4" type="ORF">MEDL_44261</name>
</gene>
<feature type="domain" description="B box-type" evidence="3">
    <location>
        <begin position="6"/>
        <end position="53"/>
    </location>
</feature>
<evidence type="ECO:0000313" key="5">
    <source>
        <dbReference type="Proteomes" id="UP000683360"/>
    </source>
</evidence>
<dbReference type="PANTHER" id="PTHR25462:SF296">
    <property type="entry name" value="MEIOTIC P26, ISOFORM F"/>
    <property type="match status" value="1"/>
</dbReference>
<dbReference type="GO" id="GO:0008270">
    <property type="term" value="F:zinc ion binding"/>
    <property type="evidence" value="ECO:0007669"/>
    <property type="project" value="UniProtKB-KW"/>
</dbReference>
<keyword evidence="1" id="KW-0862">Zinc</keyword>
<dbReference type="InterPro" id="IPR015943">
    <property type="entry name" value="WD40/YVTN_repeat-like_dom_sf"/>
</dbReference>
<dbReference type="Gene3D" id="3.30.160.60">
    <property type="entry name" value="Classic Zinc Finger"/>
    <property type="match status" value="2"/>
</dbReference>
<keyword evidence="5" id="KW-1185">Reference proteome</keyword>
<dbReference type="AlphaFoldDB" id="A0A8S3TMC6"/>
<name>A0A8S3TMC6_MYTED</name>
<dbReference type="SMART" id="SM00336">
    <property type="entry name" value="BBOX"/>
    <property type="match status" value="2"/>
</dbReference>
<organism evidence="4 5">
    <name type="scientific">Mytilus edulis</name>
    <name type="common">Blue mussel</name>
    <dbReference type="NCBI Taxonomy" id="6550"/>
    <lineage>
        <taxon>Eukaryota</taxon>
        <taxon>Metazoa</taxon>
        <taxon>Spiralia</taxon>
        <taxon>Lophotrochozoa</taxon>
        <taxon>Mollusca</taxon>
        <taxon>Bivalvia</taxon>
        <taxon>Autobranchia</taxon>
        <taxon>Pteriomorphia</taxon>
        <taxon>Mytilida</taxon>
        <taxon>Mytiloidea</taxon>
        <taxon>Mytilidae</taxon>
        <taxon>Mytilinae</taxon>
        <taxon>Mytilus</taxon>
    </lineage>
</organism>
<dbReference type="SUPFAM" id="SSF50969">
    <property type="entry name" value="YVTN repeat-like/Quinoprotein amine dehydrogenase"/>
    <property type="match status" value="1"/>
</dbReference>
<keyword evidence="1" id="KW-0479">Metal-binding</keyword>
<evidence type="ECO:0000313" key="4">
    <source>
        <dbReference type="EMBL" id="CAG2231475.1"/>
    </source>
</evidence>